<feature type="compositionally biased region" description="Low complexity" evidence="1">
    <location>
        <begin position="129"/>
        <end position="146"/>
    </location>
</feature>
<feature type="compositionally biased region" description="Low complexity" evidence="1">
    <location>
        <begin position="276"/>
        <end position="289"/>
    </location>
</feature>
<dbReference type="Proteomes" id="UP001465668">
    <property type="component" value="Unassembled WGS sequence"/>
</dbReference>
<evidence type="ECO:0000313" key="3">
    <source>
        <dbReference type="Proteomes" id="UP001465668"/>
    </source>
</evidence>
<feature type="compositionally biased region" description="Gly residues" evidence="1">
    <location>
        <begin position="372"/>
        <end position="381"/>
    </location>
</feature>
<keyword evidence="2" id="KW-0418">Kinase</keyword>
<feature type="compositionally biased region" description="Low complexity" evidence="1">
    <location>
        <begin position="178"/>
        <end position="192"/>
    </location>
</feature>
<feature type="compositionally biased region" description="Basic residues" evidence="1">
    <location>
        <begin position="237"/>
        <end position="247"/>
    </location>
</feature>
<feature type="compositionally biased region" description="Polar residues" evidence="1">
    <location>
        <begin position="20"/>
        <end position="53"/>
    </location>
</feature>
<reference evidence="2 3" key="1">
    <citation type="submission" date="2024-02" db="EMBL/GenBank/DDBJ databases">
        <title>First draft genome assembly of two strains of Seiridium cardinale.</title>
        <authorList>
            <person name="Emiliani G."/>
            <person name="Scali E."/>
        </authorList>
    </citation>
    <scope>NUCLEOTIDE SEQUENCE [LARGE SCALE GENOMIC DNA]</scope>
    <source>
        <strain evidence="2 3">BM-138-000479</strain>
    </source>
</reference>
<dbReference type="GO" id="GO:0016301">
    <property type="term" value="F:kinase activity"/>
    <property type="evidence" value="ECO:0007669"/>
    <property type="project" value="UniProtKB-KW"/>
</dbReference>
<evidence type="ECO:0000256" key="1">
    <source>
        <dbReference type="SAM" id="MobiDB-lite"/>
    </source>
</evidence>
<feature type="compositionally biased region" description="Polar residues" evidence="1">
    <location>
        <begin position="220"/>
        <end position="229"/>
    </location>
</feature>
<proteinExistence type="predicted"/>
<protein>
    <submittedName>
        <fullName evidence="2">cGMP-dependent protein kinase interacting domain-containing protein</fullName>
    </submittedName>
</protein>
<sequence length="435" mass="45170">MPDVNSIPPSPSTTRRPSTNLPGQTQPHIATQLADSSSPTLNILPSNQQSYHQSVSGSLPSPPLPSAVTASMPPPPASGQDNTGVGAGPGPIRHPRPLTAAELHQQLEAEQELLVNRLTRDLQTLRAAHNSSVASNASSASASTTADQPQSSFVDTHLLSGPGFPLPTTSADRRHQRTSSSTSARSFSHMASAGSTPAPIPISNPPSGNPGSVLEAARNPRNSMSMSRQNSTTSHRSASRSRNRSPHPHGGPGSYTQSHGFPQGDHPPGAGYFPRSHPTSTPHSTAATPGTELSPGLLPATVRYEETAFFRQELDSAKRENDTLKKRIKELEKMVRERRESDASRTSGGGARIRSESTSTTASVSVSVSGAAGVGGGGTNIAGGRRDPPGRAGMGMERAFSTLSVAGSVGVGVPDEELQVGESASSVGIKSQEQK</sequence>
<dbReference type="PANTHER" id="PTHR39610">
    <property type="entry name" value="BZIP DOMAIN-CONTAINING PROTEIN-RELATED"/>
    <property type="match status" value="1"/>
</dbReference>
<keyword evidence="3" id="KW-1185">Reference proteome</keyword>
<feature type="region of interest" description="Disordered" evidence="1">
    <location>
        <begin position="129"/>
        <end position="296"/>
    </location>
</feature>
<dbReference type="PANTHER" id="PTHR39610:SF1">
    <property type="match status" value="1"/>
</dbReference>
<comment type="caution">
    <text evidence="2">The sequence shown here is derived from an EMBL/GenBank/DDBJ whole genome shotgun (WGS) entry which is preliminary data.</text>
</comment>
<feature type="region of interest" description="Disordered" evidence="1">
    <location>
        <begin position="416"/>
        <end position="435"/>
    </location>
</feature>
<dbReference type="EMBL" id="JARVKM010000035">
    <property type="protein sequence ID" value="KAK9775262.1"/>
    <property type="molecule type" value="Genomic_DNA"/>
</dbReference>
<feature type="region of interest" description="Disordered" evidence="1">
    <location>
        <begin position="335"/>
        <end position="397"/>
    </location>
</feature>
<feature type="compositionally biased region" description="Polar residues" evidence="1">
    <location>
        <begin position="422"/>
        <end position="435"/>
    </location>
</feature>
<feature type="region of interest" description="Disordered" evidence="1">
    <location>
        <begin position="1"/>
        <end position="105"/>
    </location>
</feature>
<feature type="compositionally biased region" description="Pro residues" evidence="1">
    <location>
        <begin position="198"/>
        <end position="208"/>
    </location>
</feature>
<gene>
    <name evidence="2" type="ORF">SCAR479_07938</name>
</gene>
<evidence type="ECO:0000313" key="2">
    <source>
        <dbReference type="EMBL" id="KAK9775262.1"/>
    </source>
</evidence>
<organism evidence="2 3">
    <name type="scientific">Seiridium cardinale</name>
    <dbReference type="NCBI Taxonomy" id="138064"/>
    <lineage>
        <taxon>Eukaryota</taxon>
        <taxon>Fungi</taxon>
        <taxon>Dikarya</taxon>
        <taxon>Ascomycota</taxon>
        <taxon>Pezizomycotina</taxon>
        <taxon>Sordariomycetes</taxon>
        <taxon>Xylariomycetidae</taxon>
        <taxon>Amphisphaeriales</taxon>
        <taxon>Sporocadaceae</taxon>
        <taxon>Seiridium</taxon>
    </lineage>
</organism>
<accession>A0ABR2XNC6</accession>
<name>A0ABR2XNC6_9PEZI</name>
<feature type="compositionally biased region" description="Low complexity" evidence="1">
    <location>
        <begin position="357"/>
        <end position="371"/>
    </location>
</feature>
<keyword evidence="2" id="KW-0808">Transferase</keyword>